<dbReference type="STRING" id="394096.DB31_8923"/>
<reference evidence="6 7" key="1">
    <citation type="submission" date="2014-04" db="EMBL/GenBank/DDBJ databases">
        <title>Genome assembly of Hyalangium minutum DSM 14724.</title>
        <authorList>
            <person name="Sharma G."/>
            <person name="Subramanian S."/>
        </authorList>
    </citation>
    <scope>NUCLEOTIDE SEQUENCE [LARGE SCALE GENOMIC DNA]</scope>
    <source>
        <strain evidence="6 7">DSM 14724</strain>
    </source>
</reference>
<evidence type="ECO:0000256" key="3">
    <source>
        <dbReference type="ARBA" id="ARBA00022741"/>
    </source>
</evidence>
<accession>A0A085WG96</accession>
<dbReference type="PANTHER" id="PTHR43335">
    <property type="entry name" value="ABC TRANSPORTER, ATP-BINDING PROTEIN"/>
    <property type="match status" value="1"/>
</dbReference>
<dbReference type="PROSITE" id="PS50893">
    <property type="entry name" value="ABC_TRANSPORTER_2"/>
    <property type="match status" value="1"/>
</dbReference>
<name>A0A085WG96_9BACT</name>
<comment type="caution">
    <text evidence="6">The sequence shown here is derived from an EMBL/GenBank/DDBJ whole genome shotgun (WGS) entry which is preliminary data.</text>
</comment>
<evidence type="ECO:0000313" key="6">
    <source>
        <dbReference type="EMBL" id="KFE66709.1"/>
    </source>
</evidence>
<evidence type="ECO:0000259" key="5">
    <source>
        <dbReference type="PROSITE" id="PS50893"/>
    </source>
</evidence>
<keyword evidence="3" id="KW-0547">Nucleotide-binding</keyword>
<dbReference type="AlphaFoldDB" id="A0A085WG96"/>
<evidence type="ECO:0000256" key="2">
    <source>
        <dbReference type="ARBA" id="ARBA00022448"/>
    </source>
</evidence>
<dbReference type="Gene3D" id="3.40.50.300">
    <property type="entry name" value="P-loop containing nucleotide triphosphate hydrolases"/>
    <property type="match status" value="1"/>
</dbReference>
<proteinExistence type="inferred from homology"/>
<feature type="domain" description="ABC transporter" evidence="5">
    <location>
        <begin position="6"/>
        <end position="232"/>
    </location>
</feature>
<gene>
    <name evidence="6" type="ORF">DB31_8923</name>
</gene>
<keyword evidence="4 6" id="KW-0067">ATP-binding</keyword>
<keyword evidence="7" id="KW-1185">Reference proteome</keyword>
<sequence>MSELAIELSQVTKRFGPKVAVNAISLSIPLGQVYGLIGPNGAGKTTTFSMMCGFLHPTSGSLRVLGVPPTPPGNLKGKLGALPQDALLPPGWEIGELLTYWARLSHLPQPEREAREALEKVGLSENWYTPTEALSHGMAKRTAMAQALMGKPPLVLLDEPTAGLDPRIAAQVRQLIRDMKGQQTVVVSSHNLQELEELCDAAAIIDKGSIVKAGTMSELTGLGAEFRVQIARGDIIPPELTQLPGVTSAKMESPGVLLVRFDSQAHKPEEVISRTVAHLLQTGVLILGVTRGQRLEDRVLQIL</sequence>
<protein>
    <submittedName>
        <fullName evidence="6">ABC transporter, ATP-binding protein</fullName>
    </submittedName>
</protein>
<dbReference type="RefSeq" id="WP_044191732.1">
    <property type="nucleotide sequence ID" value="NZ_JMCB01000009.1"/>
</dbReference>
<dbReference type="GO" id="GO:0005524">
    <property type="term" value="F:ATP binding"/>
    <property type="evidence" value="ECO:0007669"/>
    <property type="project" value="UniProtKB-KW"/>
</dbReference>
<dbReference type="CDD" id="cd03230">
    <property type="entry name" value="ABC_DR_subfamily_A"/>
    <property type="match status" value="1"/>
</dbReference>
<evidence type="ECO:0000256" key="4">
    <source>
        <dbReference type="ARBA" id="ARBA00022840"/>
    </source>
</evidence>
<dbReference type="Proteomes" id="UP000028725">
    <property type="component" value="Unassembled WGS sequence"/>
</dbReference>
<dbReference type="PANTHER" id="PTHR43335:SF4">
    <property type="entry name" value="ABC TRANSPORTER, ATP-BINDING PROTEIN"/>
    <property type="match status" value="1"/>
</dbReference>
<comment type="similarity">
    <text evidence="1">Belongs to the ABC transporter superfamily.</text>
</comment>
<dbReference type="Pfam" id="PF00005">
    <property type="entry name" value="ABC_tran"/>
    <property type="match status" value="1"/>
</dbReference>
<dbReference type="GO" id="GO:0016887">
    <property type="term" value="F:ATP hydrolysis activity"/>
    <property type="evidence" value="ECO:0007669"/>
    <property type="project" value="InterPro"/>
</dbReference>
<keyword evidence="2" id="KW-0813">Transport</keyword>
<dbReference type="InterPro" id="IPR003593">
    <property type="entry name" value="AAA+_ATPase"/>
</dbReference>
<dbReference type="SUPFAM" id="SSF52540">
    <property type="entry name" value="P-loop containing nucleoside triphosphate hydrolases"/>
    <property type="match status" value="1"/>
</dbReference>
<dbReference type="OrthoDB" id="9804819at2"/>
<dbReference type="InterPro" id="IPR003439">
    <property type="entry name" value="ABC_transporter-like_ATP-bd"/>
</dbReference>
<evidence type="ECO:0000313" key="7">
    <source>
        <dbReference type="Proteomes" id="UP000028725"/>
    </source>
</evidence>
<dbReference type="InterPro" id="IPR027417">
    <property type="entry name" value="P-loop_NTPase"/>
</dbReference>
<dbReference type="EMBL" id="JMCB01000009">
    <property type="protein sequence ID" value="KFE66709.1"/>
    <property type="molecule type" value="Genomic_DNA"/>
</dbReference>
<dbReference type="PATRIC" id="fig|394096.3.peg.4953"/>
<evidence type="ECO:0000256" key="1">
    <source>
        <dbReference type="ARBA" id="ARBA00005417"/>
    </source>
</evidence>
<dbReference type="SMART" id="SM00382">
    <property type="entry name" value="AAA"/>
    <property type="match status" value="1"/>
</dbReference>
<organism evidence="6 7">
    <name type="scientific">Hyalangium minutum</name>
    <dbReference type="NCBI Taxonomy" id="394096"/>
    <lineage>
        <taxon>Bacteria</taxon>
        <taxon>Pseudomonadati</taxon>
        <taxon>Myxococcota</taxon>
        <taxon>Myxococcia</taxon>
        <taxon>Myxococcales</taxon>
        <taxon>Cystobacterineae</taxon>
        <taxon>Archangiaceae</taxon>
        <taxon>Hyalangium</taxon>
    </lineage>
</organism>